<keyword evidence="5" id="KW-0732">Signal</keyword>
<dbReference type="SUPFAM" id="SSF50494">
    <property type="entry name" value="Trypsin-like serine proteases"/>
    <property type="match status" value="1"/>
</dbReference>
<evidence type="ECO:0000256" key="1">
    <source>
        <dbReference type="ARBA" id="ARBA00023026"/>
    </source>
</evidence>
<dbReference type="InterPro" id="IPR043504">
    <property type="entry name" value="Peptidase_S1_PA_chymotrypsin"/>
</dbReference>
<evidence type="ECO:0000256" key="5">
    <source>
        <dbReference type="SAM" id="SignalP"/>
    </source>
</evidence>
<evidence type="ECO:0000256" key="2">
    <source>
        <dbReference type="ARBA" id="ARBA00023157"/>
    </source>
</evidence>
<feature type="compositionally biased region" description="Low complexity" evidence="4">
    <location>
        <begin position="425"/>
        <end position="438"/>
    </location>
</feature>
<dbReference type="GO" id="GO:0006508">
    <property type="term" value="P:proteolysis"/>
    <property type="evidence" value="ECO:0007669"/>
    <property type="project" value="InterPro"/>
</dbReference>
<dbReference type="SMART" id="SM00020">
    <property type="entry name" value="Tryp_SPc"/>
    <property type="match status" value="1"/>
</dbReference>
<dbReference type="PANTHER" id="PTHR24276:SF98">
    <property type="entry name" value="FI18310P1-RELATED"/>
    <property type="match status" value="1"/>
</dbReference>
<feature type="chain" id="PRO_5040165797" evidence="5">
    <location>
        <begin position="24"/>
        <end position="578"/>
    </location>
</feature>
<gene>
    <name evidence="7" type="ORF">SEMRO_12_G009500.1</name>
</gene>
<sequence>MVSNAKALVGLLTLAATFEGAFPQTFGDGPSLSRIVGGKDADPEKYPFYVSLEQGCAGALVAPDVVVSSSHCVADGHGINMNVTVKAYESNFSETRSIVGLSRHPQYLENSLGYDVAILLLNDIVEGAVPVEINVNGSLPIAGDNLTVIGFPSITITTIGADDNETFVQEYEVLQEGKLVAYADSACVDAYGDIWQGNQTMLCAGNEEGGSVHNCADDRGGPLLDEDNMMVGIVSLGSTCGKKDSPGIYMRASAFSEWIDYQVCTMSSVPPSYCDALLEYYFPPNSNSNNSIVVSLPPSPPENSTNVNNTILVTVPDSPPEDPVPGEPAVEIDVNEGVDVDAVPAEPAEPATGSDASAGVDVGDVPREPPAESDASAGADVDAVPAEPAAGSDASAGANVEAGMDGNPEADNTGSSGPDWGSTGGVTVTIGGTYAAPSATPPPALPQEQAVSLKLEIHYDAYGIENAWTLRNMDVDEIIDEKKYYTVAPAGLSSTVYKNLLAGNYTFTIQDYANDGICCNFGEGFVRLTQVYDDDVVDIDNKEIWHLKGNFEAQAAVEFQLYPYTALPETAVDVTKTP</sequence>
<organism evidence="7 8">
    <name type="scientific">Seminavis robusta</name>
    <dbReference type="NCBI Taxonomy" id="568900"/>
    <lineage>
        <taxon>Eukaryota</taxon>
        <taxon>Sar</taxon>
        <taxon>Stramenopiles</taxon>
        <taxon>Ochrophyta</taxon>
        <taxon>Bacillariophyta</taxon>
        <taxon>Bacillariophyceae</taxon>
        <taxon>Bacillariophycidae</taxon>
        <taxon>Naviculales</taxon>
        <taxon>Naviculaceae</taxon>
        <taxon>Seminavis</taxon>
    </lineage>
</organism>
<proteinExistence type="predicted"/>
<dbReference type="GO" id="GO:0004252">
    <property type="term" value="F:serine-type endopeptidase activity"/>
    <property type="evidence" value="ECO:0007669"/>
    <property type="project" value="InterPro"/>
</dbReference>
<dbReference type="AlphaFoldDB" id="A0A9N8H180"/>
<keyword evidence="2" id="KW-1015">Disulfide bond</keyword>
<protein>
    <submittedName>
        <fullName evidence="7">Chymotrypsin-like elastase family member 2A</fullName>
    </submittedName>
</protein>
<comment type="caution">
    <text evidence="7">The sequence shown here is derived from an EMBL/GenBank/DDBJ whole genome shotgun (WGS) entry which is preliminary data.</text>
</comment>
<accession>A0A9N8H180</accession>
<dbReference type="InterPro" id="IPR009003">
    <property type="entry name" value="Peptidase_S1_PA"/>
</dbReference>
<feature type="domain" description="Peptidase S1" evidence="6">
    <location>
        <begin position="35"/>
        <end position="264"/>
    </location>
</feature>
<dbReference type="EMBL" id="CAICTM010000012">
    <property type="protein sequence ID" value="CAB9496991.1"/>
    <property type="molecule type" value="Genomic_DNA"/>
</dbReference>
<dbReference type="CDD" id="cd00190">
    <property type="entry name" value="Tryp_SPc"/>
    <property type="match status" value="1"/>
</dbReference>
<keyword evidence="3" id="KW-0325">Glycoprotein</keyword>
<keyword evidence="8" id="KW-1185">Reference proteome</keyword>
<reference evidence="7" key="1">
    <citation type="submission" date="2020-06" db="EMBL/GenBank/DDBJ databases">
        <authorList>
            <consortium name="Plant Systems Biology data submission"/>
        </authorList>
    </citation>
    <scope>NUCLEOTIDE SEQUENCE</scope>
    <source>
        <strain evidence="7">D6</strain>
    </source>
</reference>
<evidence type="ECO:0000259" key="6">
    <source>
        <dbReference type="PROSITE" id="PS50240"/>
    </source>
</evidence>
<feature type="signal peptide" evidence="5">
    <location>
        <begin position="1"/>
        <end position="23"/>
    </location>
</feature>
<dbReference type="InterPro" id="IPR050430">
    <property type="entry name" value="Peptidase_S1"/>
</dbReference>
<dbReference type="Gene3D" id="2.40.10.10">
    <property type="entry name" value="Trypsin-like serine proteases"/>
    <property type="match status" value="1"/>
</dbReference>
<dbReference type="InterPro" id="IPR001254">
    <property type="entry name" value="Trypsin_dom"/>
</dbReference>
<dbReference type="Pfam" id="PF00089">
    <property type="entry name" value="Trypsin"/>
    <property type="match status" value="1"/>
</dbReference>
<evidence type="ECO:0000313" key="8">
    <source>
        <dbReference type="Proteomes" id="UP001153069"/>
    </source>
</evidence>
<evidence type="ECO:0000256" key="3">
    <source>
        <dbReference type="ARBA" id="ARBA00023180"/>
    </source>
</evidence>
<dbReference type="PANTHER" id="PTHR24276">
    <property type="entry name" value="POLYSERASE-RELATED"/>
    <property type="match status" value="1"/>
</dbReference>
<keyword evidence="1" id="KW-0843">Virulence</keyword>
<feature type="compositionally biased region" description="Low complexity" evidence="4">
    <location>
        <begin position="372"/>
        <end position="391"/>
    </location>
</feature>
<evidence type="ECO:0000313" key="7">
    <source>
        <dbReference type="EMBL" id="CAB9496991.1"/>
    </source>
</evidence>
<dbReference type="OrthoDB" id="104223at2759"/>
<dbReference type="PROSITE" id="PS50240">
    <property type="entry name" value="TRYPSIN_DOM"/>
    <property type="match status" value="1"/>
</dbReference>
<evidence type="ECO:0000256" key="4">
    <source>
        <dbReference type="SAM" id="MobiDB-lite"/>
    </source>
</evidence>
<feature type="region of interest" description="Disordered" evidence="4">
    <location>
        <begin position="344"/>
        <end position="445"/>
    </location>
</feature>
<dbReference type="Proteomes" id="UP001153069">
    <property type="component" value="Unassembled WGS sequence"/>
</dbReference>
<name>A0A9N8H180_9STRA</name>